<keyword evidence="2" id="KW-1185">Reference proteome</keyword>
<evidence type="ECO:0000313" key="1">
    <source>
        <dbReference type="EMBL" id="RXI77373.1"/>
    </source>
</evidence>
<evidence type="ECO:0000313" key="2">
    <source>
        <dbReference type="Proteomes" id="UP000290602"/>
    </source>
</evidence>
<proteinExistence type="predicted"/>
<accession>A0A4V1LF78</accession>
<dbReference type="OrthoDB" id="2314044at2"/>
<gene>
    <name evidence="1" type="ORF">DXH47_09285</name>
</gene>
<reference evidence="1 2" key="1">
    <citation type="submission" date="2018-08" db="EMBL/GenBank/DDBJ databases">
        <title>Lactobacillus suantsai sp. nov., isolated from traditional fermented suan-tsai in Taiwan.</title>
        <authorList>
            <person name="Huang C.-H."/>
        </authorList>
    </citation>
    <scope>NUCLEOTIDE SEQUENCE [LARGE SCALE GENOMIC DNA]</scope>
    <source>
        <strain evidence="1 2">BCRC 12945</strain>
    </source>
</reference>
<dbReference type="EMBL" id="QXIL01000021">
    <property type="protein sequence ID" value="RXI77373.1"/>
    <property type="molecule type" value="Genomic_DNA"/>
</dbReference>
<organism evidence="1 2">
    <name type="scientific">Levilactobacillus suantsaii</name>
    <dbReference type="NCBI Taxonomy" id="2292255"/>
    <lineage>
        <taxon>Bacteria</taxon>
        <taxon>Bacillati</taxon>
        <taxon>Bacillota</taxon>
        <taxon>Bacilli</taxon>
        <taxon>Lactobacillales</taxon>
        <taxon>Lactobacillaceae</taxon>
        <taxon>Levilactobacillus</taxon>
    </lineage>
</organism>
<dbReference type="RefSeq" id="WP_129033045.1">
    <property type="nucleotide sequence ID" value="NZ_CP059603.1"/>
</dbReference>
<dbReference type="AlphaFoldDB" id="A0A4V1LF78"/>
<name>A0A4V1LF78_9LACO</name>
<comment type="caution">
    <text evidence="1">The sequence shown here is derived from an EMBL/GenBank/DDBJ whole genome shotgun (WGS) entry which is preliminary data.</text>
</comment>
<dbReference type="Proteomes" id="UP000290602">
    <property type="component" value="Unassembled WGS sequence"/>
</dbReference>
<protein>
    <submittedName>
        <fullName evidence="1">Uncharacterized protein</fullName>
    </submittedName>
</protein>
<sequence length="94" mass="9605">MAQKLAIYKKGETTPLATGDPSEKVSVTGLAAGTVVANGDYQAAVIDDTNAENPSGKVDVPGWTVLKKTEPELTNVKATATEDGADVTADVTNA</sequence>